<evidence type="ECO:0000256" key="1">
    <source>
        <dbReference type="ARBA" id="ARBA00001966"/>
    </source>
</evidence>
<protein>
    <submittedName>
        <fullName evidence="7">2-hydroxyacyl-CoA dehydratase</fullName>
    </submittedName>
</protein>
<keyword evidence="4" id="KW-0411">Iron-sulfur</keyword>
<evidence type="ECO:0000256" key="4">
    <source>
        <dbReference type="ARBA" id="ARBA00023014"/>
    </source>
</evidence>
<evidence type="ECO:0000259" key="6">
    <source>
        <dbReference type="Pfam" id="PF09989"/>
    </source>
</evidence>
<proteinExistence type="predicted"/>
<dbReference type="CDD" id="cd24034">
    <property type="entry name" value="ASKHA_NBD_O66634-like_rpt1"/>
    <property type="match status" value="1"/>
</dbReference>
<dbReference type="InterPro" id="IPR008275">
    <property type="entry name" value="CoA_E_activase_dom"/>
</dbReference>
<dbReference type="NCBIfam" id="TIGR00241">
    <property type="entry name" value="CoA_E_activ"/>
    <property type="match status" value="1"/>
</dbReference>
<dbReference type="InterPro" id="IPR043129">
    <property type="entry name" value="ATPase_NBD"/>
</dbReference>
<dbReference type="PANTHER" id="PTHR32329">
    <property type="entry name" value="BIFUNCTIONAL PROTEIN [INCLUDES 2-HYDROXYACYL-COA DEHYDRATASE (N-TER) AND ITS ACTIVATOR DOMAIN (C_TERM)-RELATED"/>
    <property type="match status" value="1"/>
</dbReference>
<comment type="cofactor">
    <cofactor evidence="1">
        <name>[4Fe-4S] cluster</name>
        <dbReference type="ChEBI" id="CHEBI:49883"/>
    </cofactor>
</comment>
<sequence length="1448" mass="161121">MRLGVDIGSTTVKLILLDDSDNIVYSRYERHMSNVFETVVDLLKKMYEEVGDIKVTPVITGSGGLSLSKILGIPFEQEVITCSAAVEKLIPRTDVAIELGGEDAKITFYGQTIEQRMNGTCAGGTGAFIDQMAVLLDTDAMGLNEAAKKHKMIYPIAARCGVFAKTDIQPLINEGASIEDLAASIFQAVVNQTISGLACGHTIKGNVAFLGGPLSFLSELRVRFIETLGLKEDEIIFPENSEYFVAIGAAINSAKYDEVQFADIIEKIENADPSALSDTKHTAPLFKDEEDYEKFKSRHQQHTIKRKNIKDAKGRVFLGIDAGSTTAKAALIDEDKNLLYSYYKNNEGKPLEATMNMLKEMYSLLPEDAYIAKVTTTGYGEGLIKAAFKADLGEIETMAHYKAAEEFLPGVDFILDIGGQDMKCMRIKDGAIYNIMLNEACSSGCGSFIETYAKSVNMDVKDFASEALFADSPVDLGTRCTVFMNSKVKQAQKEGATIGDISAGLSYSVIKNALYKVIKLRNPEDAGDKIVVQGGTFLNDAVLRAIEDILGKEIVRPDIAGLMGAYGAALIARDNSSADDVSTLLKPDEIDAFSVDISHVRCRGCENNCMMTINKFNDGSRFFTGNRCERGEGKVSAEENRIPDLYEYKFERLFGYDPLPEEKAARGSVGIPKVLNMYENYPFWHTFFTELGYRVVLSPTSSKEMYEKGMETISSDTACYPAKMVHGHVKWLVQNGLKWIFYPSINYERIEDESAPNHYNCPIVATYPEVIAGNMDDIFEENEVVFSHPFLPYDNDDYLERELYKLLGDKGVARSEIKAAIKAARAEDLKVKEDIRKKGEEALAYARENGKKAIVLAGRPYHLDPEINHGIDKIITSFDMVVLTEDSVSHLGNLPRPIRVLDQWMYHSRLYKAAAFVGTTDDVEIVQLNSFGCGLDAVTTDQVEEITKKNNKLYTVLKIDEGTNMGAAKIRIRSLKAAMDEREKNEVRHKEDNSSYERVYFTKEMRKDYTILIPEMSPIHFQFLEAAIGSEGYKVKRLPTVDKNAVDEGLKYINNDACYPTIVTLGQIISYLKSEDVDLDKVGIFMSQTGGGCRASNYVSLLRKALKDLDMQQIPVISINMAGLESNPGFKFTPVIIKKCLMGVMYGDLLMRVLYAVRPYEAEKGSANALYEKWTQKAKENLVTGNYGEYKRNIKAITEDFDNLPLLDVKKPKVGVVGEILVKYHPNANNDIVNIIEKEGGEAVVLDLTDFLLYGMHSKEFNHKTLSGSYAMMMGNKAAIAVIEHFRKPLRKALRESKRFHEPMYIENIAKKASEIISIGNQCGEGWLLTGEMVDLIDDGVENIVCMQPFACLPNHVTGKGMMKALRKRNPMANIAAIDYDPGASDVNQLNRIKLMMATAHKNLAKKEQGLDQDHIHEAHGAESIREKAVKKVKYNQNKLQTAGKESL</sequence>
<dbReference type="GO" id="GO:0051536">
    <property type="term" value="F:iron-sulfur cluster binding"/>
    <property type="evidence" value="ECO:0007669"/>
    <property type="project" value="UniProtKB-KW"/>
</dbReference>
<keyword evidence="2" id="KW-0479">Metal-binding</keyword>
<keyword evidence="3" id="KW-0408">Iron</keyword>
<dbReference type="Pfam" id="PF01869">
    <property type="entry name" value="BcrAD_BadFG"/>
    <property type="match status" value="2"/>
</dbReference>
<accession>A0A9D1HBL7</accession>
<dbReference type="EMBL" id="DVLX01000032">
    <property type="protein sequence ID" value="HIT99238.1"/>
    <property type="molecule type" value="Genomic_DNA"/>
</dbReference>
<dbReference type="Proteomes" id="UP000824159">
    <property type="component" value="Unassembled WGS sequence"/>
</dbReference>
<dbReference type="CDD" id="cd24035">
    <property type="entry name" value="ASKHA_NBD_O66634-like_rpt2"/>
    <property type="match status" value="1"/>
</dbReference>
<evidence type="ECO:0000259" key="5">
    <source>
        <dbReference type="Pfam" id="PF01869"/>
    </source>
</evidence>
<feature type="domain" description="ATPase BadF/BadG/BcrA/BcrD type" evidence="5">
    <location>
        <begin position="318"/>
        <end position="572"/>
    </location>
</feature>
<name>A0A9D1HBL7_9FIRM</name>
<feature type="domain" description="DUF2229" evidence="6">
    <location>
        <begin position="669"/>
        <end position="888"/>
    </location>
</feature>
<dbReference type="Gene3D" id="3.30.420.40">
    <property type="match status" value="4"/>
</dbReference>
<dbReference type="SUPFAM" id="SSF53067">
    <property type="entry name" value="Actin-like ATPase domain"/>
    <property type="match status" value="2"/>
</dbReference>
<evidence type="ECO:0000313" key="8">
    <source>
        <dbReference type="Proteomes" id="UP000824159"/>
    </source>
</evidence>
<dbReference type="InterPro" id="IPR018709">
    <property type="entry name" value="CoA_activase_DUF2229"/>
</dbReference>
<dbReference type="InterPro" id="IPR002731">
    <property type="entry name" value="ATPase_BadF"/>
</dbReference>
<evidence type="ECO:0000313" key="7">
    <source>
        <dbReference type="EMBL" id="HIT99238.1"/>
    </source>
</evidence>
<dbReference type="PANTHER" id="PTHR32329:SF4">
    <property type="entry name" value="ACTIVATOR OF 2-HYDROXYACYL-COA DEHYDRATASE"/>
    <property type="match status" value="1"/>
</dbReference>
<dbReference type="GO" id="GO:0046872">
    <property type="term" value="F:metal ion binding"/>
    <property type="evidence" value="ECO:0007669"/>
    <property type="project" value="UniProtKB-KW"/>
</dbReference>
<reference evidence="7" key="1">
    <citation type="submission" date="2020-10" db="EMBL/GenBank/DDBJ databases">
        <authorList>
            <person name="Gilroy R."/>
        </authorList>
    </citation>
    <scope>NUCLEOTIDE SEQUENCE</scope>
    <source>
        <strain evidence="7">CHK176-22527</strain>
    </source>
</reference>
<organism evidence="7 8">
    <name type="scientific">Candidatus Allocopromorpha excrementavium</name>
    <dbReference type="NCBI Taxonomy" id="2840741"/>
    <lineage>
        <taxon>Bacteria</taxon>
        <taxon>Bacillati</taxon>
        <taxon>Bacillota</taxon>
        <taxon>Clostridia</taxon>
        <taxon>Eubacteriales</taxon>
        <taxon>Eubacteriaceae</taxon>
        <taxon>Eubacteriaceae incertae sedis</taxon>
        <taxon>Candidatus Allocopromorpha</taxon>
    </lineage>
</organism>
<evidence type="ECO:0000256" key="3">
    <source>
        <dbReference type="ARBA" id="ARBA00023004"/>
    </source>
</evidence>
<dbReference type="InterPro" id="IPR051805">
    <property type="entry name" value="Dehydratase_Activator_Redct"/>
</dbReference>
<feature type="domain" description="ATPase BadF/BadG/BcrA/BcrD type" evidence="5">
    <location>
        <begin position="3"/>
        <end position="251"/>
    </location>
</feature>
<dbReference type="Pfam" id="PF09989">
    <property type="entry name" value="DUF2229"/>
    <property type="match status" value="1"/>
</dbReference>
<gene>
    <name evidence="7" type="ORF">IAD12_03175</name>
</gene>
<reference evidence="7" key="2">
    <citation type="journal article" date="2021" name="PeerJ">
        <title>Extensive microbial diversity within the chicken gut microbiome revealed by metagenomics and culture.</title>
        <authorList>
            <person name="Gilroy R."/>
            <person name="Ravi A."/>
            <person name="Getino M."/>
            <person name="Pursley I."/>
            <person name="Horton D.L."/>
            <person name="Alikhan N.F."/>
            <person name="Baker D."/>
            <person name="Gharbi K."/>
            <person name="Hall N."/>
            <person name="Watson M."/>
            <person name="Adriaenssens E.M."/>
            <person name="Foster-Nyarko E."/>
            <person name="Jarju S."/>
            <person name="Secka A."/>
            <person name="Antonio M."/>
            <person name="Oren A."/>
            <person name="Chaudhuri R.R."/>
            <person name="La Ragione R."/>
            <person name="Hildebrand F."/>
            <person name="Pallen M.J."/>
        </authorList>
    </citation>
    <scope>NUCLEOTIDE SEQUENCE</scope>
    <source>
        <strain evidence="7">CHK176-22527</strain>
    </source>
</reference>
<evidence type="ECO:0000256" key="2">
    <source>
        <dbReference type="ARBA" id="ARBA00022723"/>
    </source>
</evidence>
<comment type="caution">
    <text evidence="7">The sequence shown here is derived from an EMBL/GenBank/DDBJ whole genome shotgun (WGS) entry which is preliminary data.</text>
</comment>